<accession>A0A7S3DPY0</accession>
<feature type="compositionally biased region" description="Polar residues" evidence="1">
    <location>
        <begin position="305"/>
        <end position="315"/>
    </location>
</feature>
<feature type="region of interest" description="Disordered" evidence="1">
    <location>
        <begin position="414"/>
        <end position="442"/>
    </location>
</feature>
<feature type="region of interest" description="Disordered" evidence="1">
    <location>
        <begin position="165"/>
        <end position="228"/>
    </location>
</feature>
<evidence type="ECO:0000256" key="1">
    <source>
        <dbReference type="SAM" id="MobiDB-lite"/>
    </source>
</evidence>
<dbReference type="AlphaFoldDB" id="A0A7S3DPY0"/>
<gene>
    <name evidence="2" type="ORF">APAL1065_LOCUS12780</name>
</gene>
<feature type="region of interest" description="Disordered" evidence="1">
    <location>
        <begin position="124"/>
        <end position="151"/>
    </location>
</feature>
<reference evidence="2" key="1">
    <citation type="submission" date="2021-01" db="EMBL/GenBank/DDBJ databases">
        <authorList>
            <person name="Corre E."/>
            <person name="Pelletier E."/>
            <person name="Niang G."/>
            <person name="Scheremetjew M."/>
            <person name="Finn R."/>
            <person name="Kale V."/>
            <person name="Holt S."/>
            <person name="Cochrane G."/>
            <person name="Meng A."/>
            <person name="Brown T."/>
            <person name="Cohen L."/>
        </authorList>
    </citation>
    <scope>NUCLEOTIDE SEQUENCE</scope>
    <source>
        <strain evidence="2">CCMP125</strain>
    </source>
</reference>
<feature type="compositionally biased region" description="Basic residues" evidence="1">
    <location>
        <begin position="414"/>
        <end position="423"/>
    </location>
</feature>
<feature type="region of interest" description="Disordered" evidence="1">
    <location>
        <begin position="1"/>
        <end position="22"/>
    </location>
</feature>
<feature type="region of interest" description="Disordered" evidence="1">
    <location>
        <begin position="256"/>
        <end position="322"/>
    </location>
</feature>
<dbReference type="EMBL" id="HBHT01019052">
    <property type="protein sequence ID" value="CAD9967405.1"/>
    <property type="molecule type" value="Transcribed_RNA"/>
</dbReference>
<feature type="compositionally biased region" description="Polar residues" evidence="1">
    <location>
        <begin position="213"/>
        <end position="224"/>
    </location>
</feature>
<feature type="region of interest" description="Disordered" evidence="1">
    <location>
        <begin position="339"/>
        <end position="391"/>
    </location>
</feature>
<protein>
    <submittedName>
        <fullName evidence="2">Uncharacterized protein</fullName>
    </submittedName>
</protein>
<feature type="compositionally biased region" description="Basic and acidic residues" evidence="1">
    <location>
        <begin position="136"/>
        <end position="148"/>
    </location>
</feature>
<sequence>METRVYRMSATRTTPSPQPAPQSDDAVVCALRQWTTMDPTVTLPSAIFHVPEAYGFHYFHQTSQQQPILQQQLATLVEEWGPRMEELTDLAGEQAWKNGPFLFVFLMVLCGFRRRAIVHRRIVRRKQQQTSGSCPHETKESSPARENGKTTPLPFSVLAQISHHNHETTSTRVSADFRHSSTPHEKAPTRSFGSHFPSSRQASFESGKRENFSLPQSSTPTVSPKFTPKAAETPFLQCSSNNNIHQDVIPHRRAWSEWQNEEESSRFPAMSTPLHLQNDDGKPSSPTPMRQVPSKPRGSRKRQRGSSFSQPTSTAAELEETPRKRLCWEDPYHTEKEAIVTANKRPRTNHDPSEDSSIGVQEDRDVAPRRSVPSKARGSRKRKHDAGRMIPSLQVEANRLFDSASAAPLTIKRVPSKARGLRKRRDDISADTIDGTESKSTK</sequence>
<evidence type="ECO:0000313" key="2">
    <source>
        <dbReference type="EMBL" id="CAD9967405.1"/>
    </source>
</evidence>
<organism evidence="2">
    <name type="scientific">Entomoneis paludosa</name>
    <dbReference type="NCBI Taxonomy" id="265537"/>
    <lineage>
        <taxon>Eukaryota</taxon>
        <taxon>Sar</taxon>
        <taxon>Stramenopiles</taxon>
        <taxon>Ochrophyta</taxon>
        <taxon>Bacillariophyta</taxon>
        <taxon>Bacillariophyceae</taxon>
        <taxon>Bacillariophycidae</taxon>
        <taxon>Entomoneidaceae</taxon>
        <taxon>Entomoneis</taxon>
    </lineage>
</organism>
<name>A0A7S3DPY0_9STRA</name>
<proteinExistence type="predicted"/>
<feature type="compositionally biased region" description="Basic and acidic residues" evidence="1">
    <location>
        <begin position="165"/>
        <end position="188"/>
    </location>
</feature>